<dbReference type="InterPro" id="IPR013103">
    <property type="entry name" value="RVT_2"/>
</dbReference>
<dbReference type="InterPro" id="IPR012337">
    <property type="entry name" value="RNaseH-like_sf"/>
</dbReference>
<keyword evidence="6" id="KW-0808">Transferase</keyword>
<evidence type="ECO:0000259" key="5">
    <source>
        <dbReference type="Pfam" id="PF24626"/>
    </source>
</evidence>
<dbReference type="InterPro" id="IPR041577">
    <property type="entry name" value="RT_RNaseH_2"/>
</dbReference>
<dbReference type="GO" id="GO:0003964">
    <property type="term" value="F:RNA-directed DNA polymerase activity"/>
    <property type="evidence" value="ECO:0007669"/>
    <property type="project" value="UniProtKB-KW"/>
</dbReference>
<dbReference type="EMBL" id="BKCJ010077524">
    <property type="protein sequence ID" value="GEW86264.1"/>
    <property type="molecule type" value="Genomic_DNA"/>
</dbReference>
<organism evidence="6">
    <name type="scientific">Tanacetum cinerariifolium</name>
    <name type="common">Dalmatian daisy</name>
    <name type="synonym">Chrysanthemum cinerariifolium</name>
    <dbReference type="NCBI Taxonomy" id="118510"/>
    <lineage>
        <taxon>Eukaryota</taxon>
        <taxon>Viridiplantae</taxon>
        <taxon>Streptophyta</taxon>
        <taxon>Embryophyta</taxon>
        <taxon>Tracheophyta</taxon>
        <taxon>Spermatophyta</taxon>
        <taxon>Magnoliopsida</taxon>
        <taxon>eudicotyledons</taxon>
        <taxon>Gunneridae</taxon>
        <taxon>Pentapetalae</taxon>
        <taxon>asterids</taxon>
        <taxon>campanulids</taxon>
        <taxon>Asterales</taxon>
        <taxon>Asteraceae</taxon>
        <taxon>Asteroideae</taxon>
        <taxon>Anthemideae</taxon>
        <taxon>Anthemidinae</taxon>
        <taxon>Tanacetum</taxon>
    </lineage>
</organism>
<name>A0A699GZQ8_TANCI</name>
<dbReference type="InterPro" id="IPR043128">
    <property type="entry name" value="Rev_trsase/Diguanyl_cyclase"/>
</dbReference>
<proteinExistence type="predicted"/>
<dbReference type="Pfam" id="PF24626">
    <property type="entry name" value="SH3_Tf2-1"/>
    <property type="match status" value="1"/>
</dbReference>
<feature type="compositionally biased region" description="Basic and acidic residues" evidence="2">
    <location>
        <begin position="239"/>
        <end position="248"/>
    </location>
</feature>
<sequence length="862" mass="98711">MLLSEALEPGAYLDPEQLAFLADNEEIIISTQASQEIPTPEAFQTDDLDAFDSDCDNVPSAKEVLMIDVKMDFLNGELCEVVYVTQPEGFVDQDKPTHVYRLKKALYGLKQAPRAWYDMLSSFLLSQEFSKGVVDPTLFTRKASRDILLLHLVGFRCSMSFEVATLRALVHDGDKTNKDARSWYMISEDAKSWVCDCSAYIHYNAANDDDFKCWPACWRITRRGTGRRAGKGGGRTRGRYGDQGDGRIDGQCGQVGGQGSEVNDGVNEVPKFSTINAYQLQNLLPTIVAQVGNQGRGQGNGRNQNGNAVNDNIRGQEAAICMSWEEFKTLTREEFCPSNEMQKLETELWNHTMVGADHAAYIDRIHELVRLVPYLVTPKGKRIERNPVARTFYERGSTDHIKATCPRLNQAQRLGETIRTNLWLLMRVRFVETKGIKQEVVRIPLPDGKVLRVIGERPNEKVRHLVSAKAKEQKREELVAVRDFPEVFLDALSGLPPSWEIKFCIELVPGAIPVVKSPYRLEPYEMEEFSDKFVIVFIDDILVYSETPKEHEVHIGLVLELLKKEKLHAKFSKCEFWLPEAEEQENAFQTLKDKLRNVPVLALLDRPKDFVVYCDAFGLGLGCVLMQRVKKEWNMRQHHWIELFSDYDCEIRYHPGKANVVADALSRKERVKPKRVRAMNMTFIHIKVLAMTTAYQPQTDDHSECTIQTLEDMLRACVLDFGGCWDIHLPLVEFSYNNSYHSSVRCVSFEALYGKKHHSQIMWAEVGEGQLIRPELVQETTEKILQIKDRLKTARDHQKSYADKRRKPLEFSVGDYVFLKVSPWKGMVHFRKKRKLEPRFDGPFEIIEKVGLVAYMLDLAKE</sequence>
<keyword evidence="1" id="KW-0511">Multifunctional enzyme</keyword>
<dbReference type="SUPFAM" id="SSF53098">
    <property type="entry name" value="Ribonuclease H-like"/>
    <property type="match status" value="1"/>
</dbReference>
<evidence type="ECO:0000259" key="3">
    <source>
        <dbReference type="Pfam" id="PF07727"/>
    </source>
</evidence>
<dbReference type="Pfam" id="PF07727">
    <property type="entry name" value="RVT_2"/>
    <property type="match status" value="1"/>
</dbReference>
<dbReference type="InterPro" id="IPR050951">
    <property type="entry name" value="Retrovirus_Pol_polyprotein"/>
</dbReference>
<feature type="domain" description="Tf2-1-like SH3-like" evidence="5">
    <location>
        <begin position="814"/>
        <end position="861"/>
    </location>
</feature>
<feature type="domain" description="Reverse transcriptase/retrotransposon-derived protein RNase H-like" evidence="4">
    <location>
        <begin position="582"/>
        <end position="633"/>
    </location>
</feature>
<evidence type="ECO:0000256" key="1">
    <source>
        <dbReference type="ARBA" id="ARBA00023268"/>
    </source>
</evidence>
<dbReference type="Gene3D" id="3.30.70.270">
    <property type="match status" value="1"/>
</dbReference>
<comment type="caution">
    <text evidence="6">The sequence shown here is derived from an EMBL/GenBank/DDBJ whole genome shotgun (WGS) entry which is preliminary data.</text>
</comment>
<dbReference type="PANTHER" id="PTHR37984">
    <property type="entry name" value="PROTEIN CBG26694"/>
    <property type="match status" value="1"/>
</dbReference>
<evidence type="ECO:0000259" key="4">
    <source>
        <dbReference type="Pfam" id="PF17919"/>
    </source>
</evidence>
<accession>A0A699GZQ8</accession>
<dbReference type="Gene3D" id="3.30.420.10">
    <property type="entry name" value="Ribonuclease H-like superfamily/Ribonuclease H"/>
    <property type="match status" value="1"/>
</dbReference>
<dbReference type="Pfam" id="PF17919">
    <property type="entry name" value="RT_RNaseH_2"/>
    <property type="match status" value="1"/>
</dbReference>
<protein>
    <submittedName>
        <fullName evidence="6">Putative reverse transcriptase domain-containing protein</fullName>
    </submittedName>
</protein>
<dbReference type="GO" id="GO:0003676">
    <property type="term" value="F:nucleic acid binding"/>
    <property type="evidence" value="ECO:0007669"/>
    <property type="project" value="InterPro"/>
</dbReference>
<feature type="compositionally biased region" description="Basic residues" evidence="2">
    <location>
        <begin position="228"/>
        <end position="238"/>
    </location>
</feature>
<evidence type="ECO:0000313" key="6">
    <source>
        <dbReference type="EMBL" id="GEW86264.1"/>
    </source>
</evidence>
<dbReference type="InterPro" id="IPR036397">
    <property type="entry name" value="RNaseH_sf"/>
</dbReference>
<dbReference type="PANTHER" id="PTHR37984:SF5">
    <property type="entry name" value="PROTEIN NYNRIN-LIKE"/>
    <property type="match status" value="1"/>
</dbReference>
<feature type="domain" description="Reverse transcriptase Ty1/copia-type" evidence="3">
    <location>
        <begin position="63"/>
        <end position="149"/>
    </location>
</feature>
<evidence type="ECO:0000256" key="2">
    <source>
        <dbReference type="SAM" id="MobiDB-lite"/>
    </source>
</evidence>
<dbReference type="InterPro" id="IPR056924">
    <property type="entry name" value="SH3_Tf2-1"/>
</dbReference>
<dbReference type="InterPro" id="IPR043502">
    <property type="entry name" value="DNA/RNA_pol_sf"/>
</dbReference>
<dbReference type="AlphaFoldDB" id="A0A699GZQ8"/>
<keyword evidence="6" id="KW-0548">Nucleotidyltransferase</keyword>
<feature type="region of interest" description="Disordered" evidence="2">
    <location>
        <begin position="228"/>
        <end position="259"/>
    </location>
</feature>
<dbReference type="SUPFAM" id="SSF56672">
    <property type="entry name" value="DNA/RNA polymerases"/>
    <property type="match status" value="1"/>
</dbReference>
<keyword evidence="6" id="KW-0695">RNA-directed DNA polymerase</keyword>
<gene>
    <name evidence="6" type="ORF">Tci_258240</name>
</gene>
<reference evidence="6" key="1">
    <citation type="journal article" date="2019" name="Sci. Rep.">
        <title>Draft genome of Tanacetum cinerariifolium, the natural source of mosquito coil.</title>
        <authorList>
            <person name="Yamashiro T."/>
            <person name="Shiraishi A."/>
            <person name="Satake H."/>
            <person name="Nakayama K."/>
        </authorList>
    </citation>
    <scope>NUCLEOTIDE SEQUENCE</scope>
</reference>